<proteinExistence type="inferred from homology"/>
<dbReference type="EMBL" id="PJZH01000014">
    <property type="protein sequence ID" value="PLR33446.1"/>
    <property type="molecule type" value="Genomic_DNA"/>
</dbReference>
<dbReference type="Proteomes" id="UP000234503">
    <property type="component" value="Unassembled WGS sequence"/>
</dbReference>
<evidence type="ECO:0000256" key="4">
    <source>
        <dbReference type="ARBA" id="ARBA00011901"/>
    </source>
</evidence>
<organism evidence="11 12">
    <name type="scientific">Chimaeribacter coloradensis</name>
    <dbReference type="NCBI Taxonomy" id="2060068"/>
    <lineage>
        <taxon>Bacteria</taxon>
        <taxon>Pseudomonadati</taxon>
        <taxon>Pseudomonadota</taxon>
        <taxon>Gammaproteobacteria</taxon>
        <taxon>Enterobacterales</taxon>
        <taxon>Yersiniaceae</taxon>
        <taxon>Chimaeribacter</taxon>
    </lineage>
</organism>
<evidence type="ECO:0000256" key="7">
    <source>
        <dbReference type="ARBA" id="ARBA00022801"/>
    </source>
</evidence>
<comment type="subcellular location">
    <subcellularLocation>
        <location evidence="2">Periplasm</location>
    </subcellularLocation>
</comment>
<dbReference type="Gene3D" id="2.60.40.3500">
    <property type="match status" value="1"/>
</dbReference>
<dbReference type="RefSeq" id="WP_101825479.1">
    <property type="nucleotide sequence ID" value="NZ_PJZH01000014.1"/>
</dbReference>
<protein>
    <recommendedName>
        <fullName evidence="4">N-acetylmuramoyl-L-alanine amidase</fullName>
        <ecNumber evidence="4">3.5.1.28</ecNumber>
    </recommendedName>
</protein>
<keyword evidence="12" id="KW-1185">Reference proteome</keyword>
<comment type="similarity">
    <text evidence="3">Belongs to the N-acetylmuramoyl-L-alanine amidase 3 family.</text>
</comment>
<dbReference type="GO" id="GO:0030288">
    <property type="term" value="C:outer membrane-bounded periplasmic space"/>
    <property type="evidence" value="ECO:0007669"/>
    <property type="project" value="TreeGrafter"/>
</dbReference>
<dbReference type="Gene3D" id="3.40.630.40">
    <property type="entry name" value="Zn-dependent exopeptidases"/>
    <property type="match status" value="1"/>
</dbReference>
<keyword evidence="6" id="KW-0574">Periplasm</keyword>
<dbReference type="InterPro" id="IPR050695">
    <property type="entry name" value="N-acetylmuramoyl_amidase_3"/>
</dbReference>
<dbReference type="Pfam" id="PF01476">
    <property type="entry name" value="LysM"/>
    <property type="match status" value="2"/>
</dbReference>
<evidence type="ECO:0000256" key="6">
    <source>
        <dbReference type="ARBA" id="ARBA00022764"/>
    </source>
</evidence>
<dbReference type="OrthoDB" id="9806267at2"/>
<dbReference type="PANTHER" id="PTHR30404:SF6">
    <property type="entry name" value="N-ACETYLMURAMOYL-L-ALANINE AMIDASE AMIB"/>
    <property type="match status" value="1"/>
</dbReference>
<dbReference type="Pfam" id="PF01520">
    <property type="entry name" value="Amidase_3"/>
    <property type="match status" value="1"/>
</dbReference>
<dbReference type="PANTHER" id="PTHR30404">
    <property type="entry name" value="N-ACETYLMURAMOYL-L-ALANINE AMIDASE"/>
    <property type="match status" value="1"/>
</dbReference>
<dbReference type="SMART" id="SM00257">
    <property type="entry name" value="LysM"/>
    <property type="match status" value="2"/>
</dbReference>
<evidence type="ECO:0000313" key="11">
    <source>
        <dbReference type="EMBL" id="PLR33446.1"/>
    </source>
</evidence>
<evidence type="ECO:0000259" key="10">
    <source>
        <dbReference type="PROSITE" id="PS51782"/>
    </source>
</evidence>
<dbReference type="GO" id="GO:0009253">
    <property type="term" value="P:peptidoglycan catabolic process"/>
    <property type="evidence" value="ECO:0007669"/>
    <property type="project" value="InterPro"/>
</dbReference>
<keyword evidence="7" id="KW-0378">Hydrolase</keyword>
<evidence type="ECO:0000256" key="9">
    <source>
        <dbReference type="SAM" id="MobiDB-lite"/>
    </source>
</evidence>
<sequence length="565" mass="60154">MMQGIGRVIRRALSRRQPARMLRVAGVLLGWLSLAGPLPAWAANLKDIQVSNGAQQSTVTLSFDGKPAYAFFPLHNPERVVIDVNQSGVISGLPLEFSGQNLVKRIRTSTPKDAQSIRLVVELTGKTRTRTTTQQNGALSSVVFTLSGQGSSSISRSVPAAPVRSKPPANNPFDSNKVTAVTSGSTSTRAASPTTASDRIVVAIDAGHGGQDPGAIGPSGLKEKNVTIAIARKLREKLSRDPMFRPVLTRDGDYFISVMGRSDVARKQGASMLVSIHADAAPNRSASGASVWVLSNRRANSEMANWLEQHEKQSELLGGAGDLLANNADDPYLSQAVLDLQFGHSQRVGYDVAVKVLRELQHVGSLHKRRPEHASLGVLRSPDIPSLLVETGFISNRTEERLLGSSAYQDKIAQAIYGGLRTYFLAHPYQTGPKVENRPLSASAAGSAAEPVVHGTSSKKANVHVVKRGETLSGIAQSYGLSATALSQYNHLKKPGVWTGQRLKIPAGSGSAASTASSRPARHKVVRGDTLSAIAAHYGVSMNAIKRANRLKSGEVQLGQTLIIP</sequence>
<feature type="domain" description="LysM" evidence="10">
    <location>
        <begin position="462"/>
        <end position="505"/>
    </location>
</feature>
<dbReference type="CDD" id="cd02696">
    <property type="entry name" value="MurNAc-LAA"/>
    <property type="match status" value="1"/>
</dbReference>
<comment type="catalytic activity">
    <reaction evidence="1">
        <text>Hydrolyzes the link between N-acetylmuramoyl residues and L-amino acid residues in certain cell-wall glycopeptides.</text>
        <dbReference type="EC" id="3.5.1.28"/>
    </reaction>
</comment>
<dbReference type="InterPro" id="IPR021731">
    <property type="entry name" value="AMIN_dom"/>
</dbReference>
<dbReference type="EC" id="3.5.1.28" evidence="4"/>
<dbReference type="NCBIfam" id="NF007751">
    <property type="entry name" value="PRK10431.1"/>
    <property type="match status" value="1"/>
</dbReference>
<comment type="caution">
    <text evidence="11">The sequence shown here is derived from an EMBL/GenBank/DDBJ whole genome shotgun (WGS) entry which is preliminary data.</text>
</comment>
<dbReference type="InterPro" id="IPR002508">
    <property type="entry name" value="MurNAc-LAA_cat"/>
</dbReference>
<keyword evidence="8" id="KW-0961">Cell wall biogenesis/degradation</keyword>
<dbReference type="SUPFAM" id="SSF53187">
    <property type="entry name" value="Zn-dependent exopeptidases"/>
    <property type="match status" value="1"/>
</dbReference>
<evidence type="ECO:0000256" key="8">
    <source>
        <dbReference type="ARBA" id="ARBA00023316"/>
    </source>
</evidence>
<evidence type="ECO:0000313" key="12">
    <source>
        <dbReference type="Proteomes" id="UP000234503"/>
    </source>
</evidence>
<dbReference type="SUPFAM" id="SSF54106">
    <property type="entry name" value="LysM domain"/>
    <property type="match status" value="2"/>
</dbReference>
<dbReference type="FunFam" id="3.40.630.40:FF:000003">
    <property type="entry name" value="N-acetylmuramoyl-L-alanine amidase AmiB"/>
    <property type="match status" value="1"/>
</dbReference>
<dbReference type="AlphaFoldDB" id="A0A2N5E021"/>
<accession>A0A2N5E021</accession>
<evidence type="ECO:0000256" key="2">
    <source>
        <dbReference type="ARBA" id="ARBA00004418"/>
    </source>
</evidence>
<dbReference type="PROSITE" id="PS51782">
    <property type="entry name" value="LYSM"/>
    <property type="match status" value="2"/>
</dbReference>
<name>A0A2N5E021_9GAMM</name>
<dbReference type="GO" id="GO:0071555">
    <property type="term" value="P:cell wall organization"/>
    <property type="evidence" value="ECO:0007669"/>
    <property type="project" value="UniProtKB-KW"/>
</dbReference>
<evidence type="ECO:0000256" key="1">
    <source>
        <dbReference type="ARBA" id="ARBA00001561"/>
    </source>
</evidence>
<dbReference type="InterPro" id="IPR018392">
    <property type="entry name" value="LysM"/>
</dbReference>
<dbReference type="SMART" id="SM00646">
    <property type="entry name" value="Ami_3"/>
    <property type="match status" value="1"/>
</dbReference>
<reference evidence="11 12" key="1">
    <citation type="submission" date="2017-12" db="EMBL/GenBank/DDBJ databases">
        <title>Characterization of six clinical isolates of Enterochimera gen. nov., a novel genus of the Yersiniaciae family and the three species Enterochimera arupensis sp. nov., Enterochimera coloradensis sp. nov, and Enterochimera californica sp. nov.</title>
        <authorList>
            <person name="Rossi A."/>
            <person name="Fisher M."/>
        </authorList>
    </citation>
    <scope>NUCLEOTIDE SEQUENCE [LARGE SCALE GENOMIC DNA]</scope>
    <source>
        <strain evidence="12">2016-Iso4</strain>
    </source>
</reference>
<dbReference type="InterPro" id="IPR036779">
    <property type="entry name" value="LysM_dom_sf"/>
</dbReference>
<dbReference type="Pfam" id="PF11741">
    <property type="entry name" value="AMIN"/>
    <property type="match status" value="1"/>
</dbReference>
<gene>
    <name evidence="11" type="ORF">CYR32_14065</name>
</gene>
<keyword evidence="5" id="KW-0732">Signal</keyword>
<feature type="domain" description="LysM" evidence="10">
    <location>
        <begin position="521"/>
        <end position="564"/>
    </location>
</feature>
<evidence type="ECO:0000256" key="3">
    <source>
        <dbReference type="ARBA" id="ARBA00010860"/>
    </source>
</evidence>
<dbReference type="CDD" id="cd00118">
    <property type="entry name" value="LysM"/>
    <property type="match status" value="2"/>
</dbReference>
<feature type="region of interest" description="Disordered" evidence="9">
    <location>
        <begin position="149"/>
        <end position="194"/>
    </location>
</feature>
<feature type="compositionally biased region" description="Low complexity" evidence="9">
    <location>
        <begin position="179"/>
        <end position="194"/>
    </location>
</feature>
<evidence type="ECO:0000256" key="5">
    <source>
        <dbReference type="ARBA" id="ARBA00022729"/>
    </source>
</evidence>
<dbReference type="Gene3D" id="3.10.350.10">
    <property type="entry name" value="LysM domain"/>
    <property type="match status" value="2"/>
</dbReference>
<dbReference type="GO" id="GO:0008745">
    <property type="term" value="F:N-acetylmuramoyl-L-alanine amidase activity"/>
    <property type="evidence" value="ECO:0007669"/>
    <property type="project" value="UniProtKB-EC"/>
</dbReference>